<proteinExistence type="predicted"/>
<keyword evidence="6" id="KW-1185">Reference proteome</keyword>
<dbReference type="SUPFAM" id="SSF46785">
    <property type="entry name" value="Winged helix' DNA-binding domain"/>
    <property type="match status" value="1"/>
</dbReference>
<keyword evidence="2 5" id="KW-0238">DNA-binding</keyword>
<keyword evidence="1" id="KW-0805">Transcription regulation</keyword>
<evidence type="ECO:0000256" key="3">
    <source>
        <dbReference type="ARBA" id="ARBA00023163"/>
    </source>
</evidence>
<dbReference type="CDD" id="cd07377">
    <property type="entry name" value="WHTH_GntR"/>
    <property type="match status" value="1"/>
</dbReference>
<dbReference type="InterPro" id="IPR036390">
    <property type="entry name" value="WH_DNA-bd_sf"/>
</dbReference>
<keyword evidence="3" id="KW-0804">Transcription</keyword>
<dbReference type="SUPFAM" id="SSF64288">
    <property type="entry name" value="Chorismate lyase-like"/>
    <property type="match status" value="1"/>
</dbReference>
<dbReference type="SMART" id="SM00345">
    <property type="entry name" value="HTH_GNTR"/>
    <property type="match status" value="1"/>
</dbReference>
<organism evidence="5 6">
    <name type="scientific">Oceanimonas baumannii</name>
    <dbReference type="NCBI Taxonomy" id="129578"/>
    <lineage>
        <taxon>Bacteria</taxon>
        <taxon>Pseudomonadati</taxon>
        <taxon>Pseudomonadota</taxon>
        <taxon>Gammaproteobacteria</taxon>
        <taxon>Aeromonadales</taxon>
        <taxon>Aeromonadaceae</taxon>
        <taxon>Oceanimonas</taxon>
    </lineage>
</organism>
<dbReference type="InterPro" id="IPR000524">
    <property type="entry name" value="Tscrpt_reg_HTH_GntR"/>
</dbReference>
<feature type="domain" description="HTH gntR-type" evidence="4">
    <location>
        <begin position="41"/>
        <end position="109"/>
    </location>
</feature>
<dbReference type="InterPro" id="IPR050679">
    <property type="entry name" value="Bact_HTH_transcr_reg"/>
</dbReference>
<dbReference type="PANTHER" id="PTHR44846">
    <property type="entry name" value="MANNOSYL-D-GLYCERATE TRANSPORT/METABOLISM SYSTEM REPRESSOR MNGR-RELATED"/>
    <property type="match status" value="1"/>
</dbReference>
<dbReference type="Pfam" id="PF00392">
    <property type="entry name" value="GntR"/>
    <property type="match status" value="1"/>
</dbReference>
<gene>
    <name evidence="5" type="ORF">LY04_02833</name>
</gene>
<dbReference type="InterPro" id="IPR036388">
    <property type="entry name" value="WH-like_DNA-bd_sf"/>
</dbReference>
<dbReference type="PROSITE" id="PS50949">
    <property type="entry name" value="HTH_GNTR"/>
    <property type="match status" value="1"/>
</dbReference>
<dbReference type="GO" id="GO:0003677">
    <property type="term" value="F:DNA binding"/>
    <property type="evidence" value="ECO:0007669"/>
    <property type="project" value="UniProtKB-KW"/>
</dbReference>
<dbReference type="SMART" id="SM00866">
    <property type="entry name" value="UTRA"/>
    <property type="match status" value="1"/>
</dbReference>
<dbReference type="EMBL" id="SODO01000012">
    <property type="protein sequence ID" value="TDW57028.1"/>
    <property type="molecule type" value="Genomic_DNA"/>
</dbReference>
<dbReference type="PRINTS" id="PR00035">
    <property type="entry name" value="HTHGNTR"/>
</dbReference>
<protein>
    <submittedName>
        <fullName evidence="5">DNA-binding GntR family transcriptional regulator</fullName>
    </submittedName>
</protein>
<reference evidence="5 6" key="1">
    <citation type="submission" date="2019-03" db="EMBL/GenBank/DDBJ databases">
        <title>Genomic Encyclopedia of Archaeal and Bacterial Type Strains, Phase II (KMG-II): from individual species to whole genera.</title>
        <authorList>
            <person name="Goeker M."/>
        </authorList>
    </citation>
    <scope>NUCLEOTIDE SEQUENCE [LARGE SCALE GENOMIC DNA]</scope>
    <source>
        <strain evidence="5 6">DSM 15594</strain>
    </source>
</reference>
<dbReference type="InterPro" id="IPR028978">
    <property type="entry name" value="Chorismate_lyase_/UTRA_dom_sf"/>
</dbReference>
<accession>A0ABY2EWK4</accession>
<evidence type="ECO:0000259" key="4">
    <source>
        <dbReference type="PROSITE" id="PS50949"/>
    </source>
</evidence>
<dbReference type="Pfam" id="PF07702">
    <property type="entry name" value="UTRA"/>
    <property type="match status" value="1"/>
</dbReference>
<evidence type="ECO:0000256" key="1">
    <source>
        <dbReference type="ARBA" id="ARBA00023015"/>
    </source>
</evidence>
<evidence type="ECO:0000313" key="5">
    <source>
        <dbReference type="EMBL" id="TDW57028.1"/>
    </source>
</evidence>
<dbReference type="PANTHER" id="PTHR44846:SF7">
    <property type="entry name" value="TRANSCRIPTIONAL REGULATOR OF 2-AMINOETHYLPHOSPHONATE DEGRADATION OPERONS-RELATED"/>
    <property type="match status" value="1"/>
</dbReference>
<name>A0ABY2EWK4_9GAMM</name>
<dbReference type="Proteomes" id="UP000295058">
    <property type="component" value="Unassembled WGS sequence"/>
</dbReference>
<dbReference type="Gene3D" id="3.40.1410.10">
    <property type="entry name" value="Chorismate lyase-like"/>
    <property type="match status" value="1"/>
</dbReference>
<dbReference type="Gene3D" id="1.10.10.10">
    <property type="entry name" value="Winged helix-like DNA-binding domain superfamily/Winged helix DNA-binding domain"/>
    <property type="match status" value="1"/>
</dbReference>
<sequence length="274" mass="31271">MAVLRRFDGNIISCRHRGVILSRHAGATHFWTSPHTALTTSSLNSRIIDTLRRQIATATLAPGHKLPAERELATLFDTTRITVKDALSMLETEGLIYREERRGWFVSLPRLEYNPASRSHFHEMVRAQQRQAQTQVLSCETVVAPCELVTEMGLSPLSKLIRICRARCIDGRTVLYVEHFLRPELFPGIEQQDLSQSLTALYQREYGLEYSRSRFDICPTAVRGEAASTLNLSQGSPVLAVSRINYDQFDRVIDCDREIWRHDAVRIRVESLSF</sequence>
<dbReference type="InterPro" id="IPR011663">
    <property type="entry name" value="UTRA"/>
</dbReference>
<evidence type="ECO:0000256" key="2">
    <source>
        <dbReference type="ARBA" id="ARBA00023125"/>
    </source>
</evidence>
<evidence type="ECO:0000313" key="6">
    <source>
        <dbReference type="Proteomes" id="UP000295058"/>
    </source>
</evidence>
<comment type="caution">
    <text evidence="5">The sequence shown here is derived from an EMBL/GenBank/DDBJ whole genome shotgun (WGS) entry which is preliminary data.</text>
</comment>